<proteinExistence type="predicted"/>
<dbReference type="Pfam" id="PF13561">
    <property type="entry name" value="adh_short_C2"/>
    <property type="match status" value="1"/>
</dbReference>
<dbReference type="PANTHER" id="PTHR43975">
    <property type="entry name" value="ZGC:101858"/>
    <property type="match status" value="1"/>
</dbReference>
<accession>A0A6J6DBC6</accession>
<organism evidence="1">
    <name type="scientific">freshwater metagenome</name>
    <dbReference type="NCBI Taxonomy" id="449393"/>
    <lineage>
        <taxon>unclassified sequences</taxon>
        <taxon>metagenomes</taxon>
        <taxon>ecological metagenomes</taxon>
    </lineage>
</organism>
<sequence>MTSAADFADRFLLTDQVAIITGAGKGIGAAIATTFAAAGADVVLTARTAEDLEAVAADVRALGRRALVLPGNVNDLAVLANIVDRTISEFGRIDIIVNNAGGSVSKPFLETSVEQIEKSFHFNVSVPFELTRLATPHLLHSENASVINISSVAGQHALRGSLTHSLTKNSESHLTKLMAAELAPRIRVNAVLPGAIETDALATYLSTRGAEIRDTMHANTLMRRNGTPQDIADAVLFFASPAACWITGKLLEVDGGAAENIVPKAIADLAP</sequence>
<protein>
    <submittedName>
        <fullName evidence="1">Unannotated protein</fullName>
    </submittedName>
</protein>
<dbReference type="Gene3D" id="3.40.50.720">
    <property type="entry name" value="NAD(P)-binding Rossmann-like Domain"/>
    <property type="match status" value="1"/>
</dbReference>
<dbReference type="PRINTS" id="PR00081">
    <property type="entry name" value="GDHRDH"/>
</dbReference>
<name>A0A6J6DBC6_9ZZZZ</name>
<dbReference type="InterPro" id="IPR036291">
    <property type="entry name" value="NAD(P)-bd_dom_sf"/>
</dbReference>
<dbReference type="EMBL" id="CAEZSU010000191">
    <property type="protein sequence ID" value="CAB4561300.1"/>
    <property type="molecule type" value="Genomic_DNA"/>
</dbReference>
<dbReference type="NCBIfam" id="NF005559">
    <property type="entry name" value="PRK07231.1"/>
    <property type="match status" value="1"/>
</dbReference>
<dbReference type="PRINTS" id="PR00080">
    <property type="entry name" value="SDRFAMILY"/>
</dbReference>
<dbReference type="FunFam" id="3.40.50.720:FF:000084">
    <property type="entry name" value="Short-chain dehydrogenase reductase"/>
    <property type="match status" value="1"/>
</dbReference>
<reference evidence="1" key="1">
    <citation type="submission" date="2020-05" db="EMBL/GenBank/DDBJ databases">
        <authorList>
            <person name="Chiriac C."/>
            <person name="Salcher M."/>
            <person name="Ghai R."/>
            <person name="Kavagutti S V."/>
        </authorList>
    </citation>
    <scope>NUCLEOTIDE SEQUENCE</scope>
</reference>
<gene>
    <name evidence="1" type="ORF">UFOPK1495_01510</name>
</gene>
<evidence type="ECO:0000313" key="1">
    <source>
        <dbReference type="EMBL" id="CAB4561300.1"/>
    </source>
</evidence>
<dbReference type="AlphaFoldDB" id="A0A6J6DBC6"/>
<dbReference type="InterPro" id="IPR002347">
    <property type="entry name" value="SDR_fam"/>
</dbReference>
<dbReference type="PANTHER" id="PTHR43975:SF2">
    <property type="entry name" value="EG:BACR7A4.14 PROTEIN-RELATED"/>
    <property type="match status" value="1"/>
</dbReference>
<dbReference type="SUPFAM" id="SSF51735">
    <property type="entry name" value="NAD(P)-binding Rossmann-fold domains"/>
    <property type="match status" value="1"/>
</dbReference>